<sequence length="355" mass="37500">MPWDPGTHRNPGAGHVPATVSSASTADRAGIVSSTRIDGVVDDRDHTVDPARRPHRRVGLAAPFQPAGEGHHAVLDGHGERPRREPERRPEDVPAHRALDVAAGAQHGPQQVAARDDADPHGPDRTDRIPRGVLYVRLRRYVGRPPPLHRWPTEKDHTPAMTAPVTPNTLTAPQAADRLDGFTVIDVRTPAEYATGHLPGAVNVPLDQIERALPEIRQAAERGGLLVVCASGARSEKASGIIAADGVPAATLAGGTTAWASEGRDLERPAACDTRAVWGMERQVRFTAGTLVLLGLVLGLLVHPAFQLLSAAIAGGLVFSALTDTCGMAVVLGKLPHNRPRGTDLEGALAALRGH</sequence>
<dbReference type="Proteomes" id="UP001501423">
    <property type="component" value="Unassembled WGS sequence"/>
</dbReference>
<dbReference type="InterPro" id="IPR036873">
    <property type="entry name" value="Rhodanese-like_dom_sf"/>
</dbReference>
<keyword evidence="5" id="KW-1185">Reference proteome</keyword>
<dbReference type="CDD" id="cd00158">
    <property type="entry name" value="RHOD"/>
    <property type="match status" value="1"/>
</dbReference>
<dbReference type="InterPro" id="IPR052367">
    <property type="entry name" value="Thiosulfate_ST/Rhodanese-like"/>
</dbReference>
<dbReference type="Pfam" id="PF11127">
    <property type="entry name" value="YgaP-like_TM"/>
    <property type="match status" value="1"/>
</dbReference>
<accession>A0ABN3WY59</accession>
<dbReference type="Gene3D" id="3.40.250.10">
    <property type="entry name" value="Rhodanese-like domain"/>
    <property type="match status" value="1"/>
</dbReference>
<evidence type="ECO:0000256" key="1">
    <source>
        <dbReference type="SAM" id="MobiDB-lite"/>
    </source>
</evidence>
<feature type="compositionally biased region" description="Basic and acidic residues" evidence="1">
    <location>
        <begin position="114"/>
        <end position="128"/>
    </location>
</feature>
<dbReference type="Gene3D" id="6.10.140.1340">
    <property type="match status" value="1"/>
</dbReference>
<reference evidence="4 5" key="1">
    <citation type="journal article" date="2019" name="Int. J. Syst. Evol. Microbiol.">
        <title>The Global Catalogue of Microorganisms (GCM) 10K type strain sequencing project: providing services to taxonomists for standard genome sequencing and annotation.</title>
        <authorList>
            <consortium name="The Broad Institute Genomics Platform"/>
            <consortium name="The Broad Institute Genome Sequencing Center for Infectious Disease"/>
            <person name="Wu L."/>
            <person name="Ma J."/>
        </authorList>
    </citation>
    <scope>NUCLEOTIDE SEQUENCE [LARGE SCALE GENOMIC DNA]</scope>
    <source>
        <strain evidence="4 5">JCM 9650</strain>
    </source>
</reference>
<feature type="region of interest" description="Disordered" evidence="1">
    <location>
        <begin position="43"/>
        <end position="128"/>
    </location>
</feature>
<dbReference type="SUPFAM" id="SSF52821">
    <property type="entry name" value="Rhodanese/Cell cycle control phosphatase"/>
    <property type="match status" value="1"/>
</dbReference>
<proteinExistence type="predicted"/>
<dbReference type="EMBL" id="BAAAVA010000034">
    <property type="protein sequence ID" value="GAA2928816.1"/>
    <property type="molecule type" value="Genomic_DNA"/>
</dbReference>
<dbReference type="InterPro" id="IPR001763">
    <property type="entry name" value="Rhodanese-like_dom"/>
</dbReference>
<feature type="transmembrane region" description="Helical" evidence="2">
    <location>
        <begin position="284"/>
        <end position="302"/>
    </location>
</feature>
<evidence type="ECO:0000313" key="4">
    <source>
        <dbReference type="EMBL" id="GAA2928816.1"/>
    </source>
</evidence>
<dbReference type="InterPro" id="IPR021309">
    <property type="entry name" value="YgaP-like_TM"/>
</dbReference>
<evidence type="ECO:0000313" key="5">
    <source>
        <dbReference type="Proteomes" id="UP001501423"/>
    </source>
</evidence>
<comment type="caution">
    <text evidence="4">The sequence shown here is derived from an EMBL/GenBank/DDBJ whole genome shotgun (WGS) entry which is preliminary data.</text>
</comment>
<name>A0ABN3WY59_9ACTN</name>
<feature type="domain" description="Rhodanese" evidence="3">
    <location>
        <begin position="178"/>
        <end position="268"/>
    </location>
</feature>
<dbReference type="Pfam" id="PF00581">
    <property type="entry name" value="Rhodanese"/>
    <property type="match status" value="1"/>
</dbReference>
<feature type="region of interest" description="Disordered" evidence="1">
    <location>
        <begin position="147"/>
        <end position="167"/>
    </location>
</feature>
<keyword evidence="2" id="KW-0812">Transmembrane</keyword>
<dbReference type="PROSITE" id="PS00380">
    <property type="entry name" value="RHODANESE_1"/>
    <property type="match status" value="1"/>
</dbReference>
<organism evidence="4 5">
    <name type="scientific">Streptomyces erythrogriseus</name>
    <dbReference type="NCBI Taxonomy" id="284027"/>
    <lineage>
        <taxon>Bacteria</taxon>
        <taxon>Bacillati</taxon>
        <taxon>Actinomycetota</taxon>
        <taxon>Actinomycetes</taxon>
        <taxon>Kitasatosporales</taxon>
        <taxon>Streptomycetaceae</taxon>
        <taxon>Streptomyces</taxon>
        <taxon>Streptomyces griseoincarnatus group</taxon>
    </lineage>
</organism>
<gene>
    <name evidence="4" type="ORF">GCM10010478_32130</name>
</gene>
<feature type="compositionally biased region" description="Basic and acidic residues" evidence="1">
    <location>
        <begin position="43"/>
        <end position="52"/>
    </location>
</feature>
<protein>
    <recommendedName>
        <fullName evidence="3">Rhodanese domain-containing protein</fullName>
    </recommendedName>
</protein>
<feature type="region of interest" description="Disordered" evidence="1">
    <location>
        <begin position="1"/>
        <end position="31"/>
    </location>
</feature>
<evidence type="ECO:0000256" key="2">
    <source>
        <dbReference type="SAM" id="Phobius"/>
    </source>
</evidence>
<dbReference type="PROSITE" id="PS50206">
    <property type="entry name" value="RHODANESE_3"/>
    <property type="match status" value="1"/>
</dbReference>
<dbReference type="InterPro" id="IPR001307">
    <property type="entry name" value="Thiosulphate_STrfase_CS"/>
</dbReference>
<evidence type="ECO:0000259" key="3">
    <source>
        <dbReference type="PROSITE" id="PS50206"/>
    </source>
</evidence>
<dbReference type="PANTHER" id="PTHR45431:SF3">
    <property type="entry name" value="RHODANESE-LIKE DOMAIN-CONTAINING PROTEIN 15, CHLOROPLASTIC"/>
    <property type="match status" value="1"/>
</dbReference>
<dbReference type="SMART" id="SM00450">
    <property type="entry name" value="RHOD"/>
    <property type="match status" value="1"/>
</dbReference>
<feature type="compositionally biased region" description="Basic and acidic residues" evidence="1">
    <location>
        <begin position="69"/>
        <end position="99"/>
    </location>
</feature>
<dbReference type="PANTHER" id="PTHR45431">
    <property type="entry name" value="RHODANESE-LIKE DOMAIN-CONTAINING PROTEIN 15, CHLOROPLASTIC"/>
    <property type="match status" value="1"/>
</dbReference>
<keyword evidence="2" id="KW-1133">Transmembrane helix</keyword>
<keyword evidence="2" id="KW-0472">Membrane</keyword>
<feature type="transmembrane region" description="Helical" evidence="2">
    <location>
        <begin position="308"/>
        <end position="332"/>
    </location>
</feature>